<keyword evidence="2" id="KW-1185">Reference proteome</keyword>
<gene>
    <name evidence="1" type="ORF">GCM10007418_29460</name>
</gene>
<dbReference type="Proteomes" id="UP000638188">
    <property type="component" value="Unassembled WGS sequence"/>
</dbReference>
<comment type="caution">
    <text evidence="1">The sequence shown here is derived from an EMBL/GenBank/DDBJ whole genome shotgun (WGS) entry which is preliminary data.</text>
</comment>
<evidence type="ECO:0000313" key="1">
    <source>
        <dbReference type="EMBL" id="GGD08528.1"/>
    </source>
</evidence>
<organism evidence="1 2">
    <name type="scientific">Halopseudomonas salina</name>
    <dbReference type="NCBI Taxonomy" id="1323744"/>
    <lineage>
        <taxon>Bacteria</taxon>
        <taxon>Pseudomonadati</taxon>
        <taxon>Pseudomonadota</taxon>
        <taxon>Gammaproteobacteria</taxon>
        <taxon>Pseudomonadales</taxon>
        <taxon>Pseudomonadaceae</taxon>
        <taxon>Halopseudomonas</taxon>
    </lineage>
</organism>
<accession>A0ABQ1PZR7</accession>
<proteinExistence type="predicted"/>
<name>A0ABQ1PZR7_9GAMM</name>
<dbReference type="EMBL" id="BMFF01000007">
    <property type="protein sequence ID" value="GGD08528.1"/>
    <property type="molecule type" value="Genomic_DNA"/>
</dbReference>
<reference evidence="2" key="1">
    <citation type="journal article" date="2019" name="Int. J. Syst. Evol. Microbiol.">
        <title>The Global Catalogue of Microorganisms (GCM) 10K type strain sequencing project: providing services to taxonomists for standard genome sequencing and annotation.</title>
        <authorList>
            <consortium name="The Broad Institute Genomics Platform"/>
            <consortium name="The Broad Institute Genome Sequencing Center for Infectious Disease"/>
            <person name="Wu L."/>
            <person name="Ma J."/>
        </authorList>
    </citation>
    <scope>NUCLEOTIDE SEQUENCE [LARGE SCALE GENOMIC DNA]</scope>
    <source>
        <strain evidence="2">CGMCC 1.12482</strain>
    </source>
</reference>
<evidence type="ECO:0000313" key="2">
    <source>
        <dbReference type="Proteomes" id="UP000638188"/>
    </source>
</evidence>
<sequence>MFERWLKQRTTELGNRWEKLKTQLLPADWPARCERVKRVPEGDYGHWQPRPGSSSAELVLLLASVPLYQRRWLATLLDSPAAGARSLVEALERLQLDWRSQIDPLHSHREYARQLAILAAQLDLPPVAESAYLENEQQIHAAVDELLFTSLPMRLRAELLSRYSPGNGHYIAWWHQRLLARAGEPEHELEGIGADDWPEMPPAWLAIGWLCGLRLFAENAE</sequence>
<protein>
    <submittedName>
        <fullName evidence="1">Uncharacterized protein</fullName>
    </submittedName>
</protein>